<feature type="domain" description="CCHC-type" evidence="1">
    <location>
        <begin position="62"/>
        <end position="78"/>
    </location>
</feature>
<organism evidence="2 3">
    <name type="scientific">Panicum miliaceum</name>
    <name type="common">Proso millet</name>
    <name type="synonym">Broomcorn millet</name>
    <dbReference type="NCBI Taxonomy" id="4540"/>
    <lineage>
        <taxon>Eukaryota</taxon>
        <taxon>Viridiplantae</taxon>
        <taxon>Streptophyta</taxon>
        <taxon>Embryophyta</taxon>
        <taxon>Tracheophyta</taxon>
        <taxon>Spermatophyta</taxon>
        <taxon>Magnoliopsida</taxon>
        <taxon>Liliopsida</taxon>
        <taxon>Poales</taxon>
        <taxon>Poaceae</taxon>
        <taxon>PACMAD clade</taxon>
        <taxon>Panicoideae</taxon>
        <taxon>Panicodae</taxon>
        <taxon>Paniceae</taxon>
        <taxon>Panicinae</taxon>
        <taxon>Panicum</taxon>
        <taxon>Panicum sect. Panicum</taxon>
    </lineage>
</organism>
<dbReference type="Proteomes" id="UP000275267">
    <property type="component" value="Unassembled WGS sequence"/>
</dbReference>
<reference evidence="3" key="1">
    <citation type="journal article" date="2019" name="Nat. Commun.">
        <title>The genome of broomcorn millet.</title>
        <authorList>
            <person name="Zou C."/>
            <person name="Miki D."/>
            <person name="Li D."/>
            <person name="Tang Q."/>
            <person name="Xiao L."/>
            <person name="Rajput S."/>
            <person name="Deng P."/>
            <person name="Jia W."/>
            <person name="Huang R."/>
            <person name="Zhang M."/>
            <person name="Sun Y."/>
            <person name="Hu J."/>
            <person name="Fu X."/>
            <person name="Schnable P.S."/>
            <person name="Li F."/>
            <person name="Zhang H."/>
            <person name="Feng B."/>
            <person name="Zhu X."/>
            <person name="Liu R."/>
            <person name="Schnable J.C."/>
            <person name="Zhu J.-K."/>
            <person name="Zhang H."/>
        </authorList>
    </citation>
    <scope>NUCLEOTIDE SEQUENCE [LARGE SCALE GENOMIC DNA]</scope>
</reference>
<dbReference type="Gene3D" id="4.10.60.10">
    <property type="entry name" value="Zinc finger, CCHC-type"/>
    <property type="match status" value="1"/>
</dbReference>
<gene>
    <name evidence="2" type="ORF">C2845_PM04G26580</name>
</gene>
<feature type="domain" description="CCHC-type" evidence="1">
    <location>
        <begin position="43"/>
        <end position="59"/>
    </location>
</feature>
<dbReference type="AlphaFoldDB" id="A0A3L6QRG3"/>
<comment type="caution">
    <text evidence="2">The sequence shown here is derived from an EMBL/GenBank/DDBJ whole genome shotgun (WGS) entry which is preliminary data.</text>
</comment>
<proteinExistence type="predicted"/>
<dbReference type="InterPro" id="IPR001878">
    <property type="entry name" value="Znf_CCHC"/>
</dbReference>
<evidence type="ECO:0000259" key="1">
    <source>
        <dbReference type="SMART" id="SM00343"/>
    </source>
</evidence>
<dbReference type="OrthoDB" id="3863715at2759"/>
<dbReference type="SMART" id="SM00343">
    <property type="entry name" value="ZnF_C2HC"/>
    <property type="match status" value="2"/>
</dbReference>
<dbReference type="SUPFAM" id="SSF57756">
    <property type="entry name" value="Retrovirus zinc finger-like domains"/>
    <property type="match status" value="1"/>
</dbReference>
<protein>
    <recommendedName>
        <fullName evidence="1">CCHC-type domain-containing protein</fullName>
    </recommendedName>
</protein>
<dbReference type="EMBL" id="PQIB02000011">
    <property type="protein sequence ID" value="RLM85305.1"/>
    <property type="molecule type" value="Genomic_DNA"/>
</dbReference>
<dbReference type="InterPro" id="IPR036875">
    <property type="entry name" value="Znf_CCHC_sf"/>
</dbReference>
<dbReference type="GO" id="GO:0003676">
    <property type="term" value="F:nucleic acid binding"/>
    <property type="evidence" value="ECO:0007669"/>
    <property type="project" value="InterPro"/>
</dbReference>
<name>A0A3L6QRG3_PANMI</name>
<sequence>MGTRQGNIHDRLGQRITSVKDRLLPRIPRSDFTSLLQVRAEGRCFNCFAPNHRIAHCRDPPKCILCSRSDHKARHCLSSGEGRKKELAAKAAPRKPPLRSKTMELLLDPTRGVLLVRVIARRHVEAVEGAGTCRCVRQITMIWLPSEAVDQVEVDMHMVGRPGGELVAAAMAGTPLELWKRI</sequence>
<evidence type="ECO:0000313" key="2">
    <source>
        <dbReference type="EMBL" id="RLM85305.1"/>
    </source>
</evidence>
<dbReference type="GO" id="GO:0008270">
    <property type="term" value="F:zinc ion binding"/>
    <property type="evidence" value="ECO:0007669"/>
    <property type="project" value="InterPro"/>
</dbReference>
<evidence type="ECO:0000313" key="3">
    <source>
        <dbReference type="Proteomes" id="UP000275267"/>
    </source>
</evidence>
<keyword evidence="3" id="KW-1185">Reference proteome</keyword>
<accession>A0A3L6QRG3</accession>